<evidence type="ECO:0000313" key="3">
    <source>
        <dbReference type="EnsemblPlants" id="AUR62040279-RA:cds"/>
    </source>
</evidence>
<evidence type="ECO:0000256" key="1">
    <source>
        <dbReference type="SAM" id="SignalP"/>
    </source>
</evidence>
<feature type="domain" description="Expansin-like EG45" evidence="2">
    <location>
        <begin position="30"/>
        <end position="135"/>
    </location>
</feature>
<dbReference type="AlphaFoldDB" id="A0A803N4G3"/>
<dbReference type="GeneID" id="110721069"/>
<dbReference type="PROSITE" id="PS50842">
    <property type="entry name" value="EXPANSIN_EG45"/>
    <property type="match status" value="1"/>
</dbReference>
<evidence type="ECO:0000259" key="2">
    <source>
        <dbReference type="PROSITE" id="PS50842"/>
    </source>
</evidence>
<dbReference type="InterPro" id="IPR007112">
    <property type="entry name" value="Expansin/allergen_DPBB_dom"/>
</dbReference>
<dbReference type="Gene3D" id="2.40.40.10">
    <property type="entry name" value="RlpA-like domain"/>
    <property type="match status" value="1"/>
</dbReference>
<dbReference type="GO" id="GO:0048046">
    <property type="term" value="C:apoplast"/>
    <property type="evidence" value="ECO:0007669"/>
    <property type="project" value="InterPro"/>
</dbReference>
<dbReference type="KEGG" id="cqi:110721069"/>
<dbReference type="Gramene" id="AUR62040279-RA">
    <property type="protein sequence ID" value="AUR62040279-RA:cds"/>
    <property type="gene ID" value="AUR62040279"/>
</dbReference>
<proteinExistence type="predicted"/>
<gene>
    <name evidence="3" type="primary">LOC110721069</name>
</gene>
<accession>A0A803N4G3</accession>
<reference evidence="3" key="2">
    <citation type="submission" date="2021-03" db="UniProtKB">
        <authorList>
            <consortium name="EnsemblPlants"/>
        </authorList>
    </citation>
    <scope>IDENTIFICATION</scope>
</reference>
<dbReference type="RefSeq" id="XP_021755876.1">
    <property type="nucleotide sequence ID" value="XM_021900184.1"/>
</dbReference>
<dbReference type="InterPro" id="IPR036908">
    <property type="entry name" value="RlpA-like_sf"/>
</dbReference>
<dbReference type="EnsemblPlants" id="AUR62040279-RA">
    <property type="protein sequence ID" value="AUR62040279-RA:cds"/>
    <property type="gene ID" value="AUR62040279"/>
</dbReference>
<organism evidence="3 4">
    <name type="scientific">Chenopodium quinoa</name>
    <name type="common">Quinoa</name>
    <dbReference type="NCBI Taxonomy" id="63459"/>
    <lineage>
        <taxon>Eukaryota</taxon>
        <taxon>Viridiplantae</taxon>
        <taxon>Streptophyta</taxon>
        <taxon>Embryophyta</taxon>
        <taxon>Tracheophyta</taxon>
        <taxon>Spermatophyta</taxon>
        <taxon>Magnoliopsida</taxon>
        <taxon>eudicotyledons</taxon>
        <taxon>Gunneridae</taxon>
        <taxon>Pentapetalae</taxon>
        <taxon>Caryophyllales</taxon>
        <taxon>Chenopodiaceae</taxon>
        <taxon>Chenopodioideae</taxon>
        <taxon>Atripliceae</taxon>
        <taxon>Chenopodium</taxon>
    </lineage>
</organism>
<dbReference type="InterPro" id="IPR044206">
    <property type="entry name" value="EGC1/2"/>
</dbReference>
<dbReference type="PANTHER" id="PTHR47295">
    <property type="entry name" value="EG45-LIKE DOMAIN CONTAINING PROTEIN 1-RELATED"/>
    <property type="match status" value="1"/>
</dbReference>
<dbReference type="Pfam" id="PF03330">
    <property type="entry name" value="DPBB_1"/>
    <property type="match status" value="1"/>
</dbReference>
<sequence>MSMSVKISLVVIALISITTSLISLSSAIPGTATYYSSYTPSACNGSIPGGTFVAAAGDKLWKGGKNCTKIFEVACTGSLYPFPHPCKIGTSVYVIIVDRCPNCVVTFELSKEAFASIADPVFEGVITIEYQPIRS</sequence>
<dbReference type="PANTHER" id="PTHR47295:SF2">
    <property type="entry name" value="EG45-LIKE DOMAIN CONTAINING PROTEIN 1-RELATED"/>
    <property type="match status" value="1"/>
</dbReference>
<dbReference type="OrthoDB" id="623670at2759"/>
<dbReference type="Proteomes" id="UP000596660">
    <property type="component" value="Unplaced"/>
</dbReference>
<keyword evidence="4" id="KW-1185">Reference proteome</keyword>
<protein>
    <recommendedName>
        <fullName evidence="2">Expansin-like EG45 domain-containing protein</fullName>
    </recommendedName>
</protein>
<reference evidence="3" key="1">
    <citation type="journal article" date="2017" name="Nature">
        <title>The genome of Chenopodium quinoa.</title>
        <authorList>
            <person name="Jarvis D.E."/>
            <person name="Ho Y.S."/>
            <person name="Lightfoot D.J."/>
            <person name="Schmoeckel S.M."/>
            <person name="Li B."/>
            <person name="Borm T.J.A."/>
            <person name="Ohyanagi H."/>
            <person name="Mineta K."/>
            <person name="Michell C.T."/>
            <person name="Saber N."/>
            <person name="Kharbatia N.M."/>
            <person name="Rupper R.R."/>
            <person name="Sharp A.R."/>
            <person name="Dally N."/>
            <person name="Boughton B.A."/>
            <person name="Woo Y.H."/>
            <person name="Gao G."/>
            <person name="Schijlen E.G.W.M."/>
            <person name="Guo X."/>
            <person name="Momin A.A."/>
            <person name="Negrao S."/>
            <person name="Al-Babili S."/>
            <person name="Gehring C."/>
            <person name="Roessner U."/>
            <person name="Jung C."/>
            <person name="Murphy K."/>
            <person name="Arold S.T."/>
            <person name="Gojobori T."/>
            <person name="van der Linden C.G."/>
            <person name="van Loo E.N."/>
            <person name="Jellen E.N."/>
            <person name="Maughan P.J."/>
            <person name="Tester M."/>
        </authorList>
    </citation>
    <scope>NUCLEOTIDE SEQUENCE [LARGE SCALE GENOMIC DNA]</scope>
    <source>
        <strain evidence="3">cv. PI 614886</strain>
    </source>
</reference>
<dbReference type="GO" id="GO:0009627">
    <property type="term" value="P:systemic acquired resistance"/>
    <property type="evidence" value="ECO:0007669"/>
    <property type="project" value="InterPro"/>
</dbReference>
<feature type="chain" id="PRO_5031318997" description="Expansin-like EG45 domain-containing protein" evidence="1">
    <location>
        <begin position="28"/>
        <end position="135"/>
    </location>
</feature>
<dbReference type="SUPFAM" id="SSF50685">
    <property type="entry name" value="Barwin-like endoglucanases"/>
    <property type="match status" value="1"/>
</dbReference>
<dbReference type="CDD" id="cd22269">
    <property type="entry name" value="DPBB_EG45-like"/>
    <property type="match status" value="1"/>
</dbReference>
<feature type="signal peptide" evidence="1">
    <location>
        <begin position="1"/>
        <end position="27"/>
    </location>
</feature>
<keyword evidence="1" id="KW-0732">Signal</keyword>
<dbReference type="OMA" id="PCTGKSM"/>
<evidence type="ECO:0000313" key="4">
    <source>
        <dbReference type="Proteomes" id="UP000596660"/>
    </source>
</evidence>
<name>A0A803N4G3_CHEQI</name>
<dbReference type="InterPro" id="IPR009009">
    <property type="entry name" value="RlpA-like_DPBB"/>
</dbReference>